<keyword evidence="2" id="KW-1185">Reference proteome</keyword>
<accession>A0A2S3UN17</accession>
<comment type="caution">
    <text evidence="1">The sequence shown here is derived from an EMBL/GenBank/DDBJ whole genome shotgun (WGS) entry which is preliminary data.</text>
</comment>
<protein>
    <submittedName>
        <fullName evidence="1">Putative phage baseplate assembly protein</fullName>
    </submittedName>
</protein>
<dbReference type="OrthoDB" id="9796131at2"/>
<dbReference type="InterPro" id="IPR011749">
    <property type="entry name" value="CHP02243"/>
</dbReference>
<name>A0A2S3UN17_9HYPH</name>
<reference evidence="1 2" key="1">
    <citation type="submission" date="2018-01" db="EMBL/GenBank/DDBJ databases">
        <title>Genomic Encyclopedia of Archaeal and Bacterial Type Strains, Phase II (KMG-II): from individual species to whole genera.</title>
        <authorList>
            <person name="Goeker M."/>
        </authorList>
    </citation>
    <scope>NUCLEOTIDE SEQUENCE [LARGE SCALE GENOMIC DNA]</scope>
    <source>
        <strain evidence="1 2">DSM 17023</strain>
    </source>
</reference>
<gene>
    <name evidence="1" type="ORF">CLV41_11085</name>
</gene>
<dbReference type="NCBIfam" id="TIGR02243">
    <property type="entry name" value="putative baseplate assembly protein"/>
    <property type="match status" value="1"/>
</dbReference>
<dbReference type="RefSeq" id="WP_103224240.1">
    <property type="nucleotide sequence ID" value="NZ_PPCN01000010.1"/>
</dbReference>
<evidence type="ECO:0000313" key="2">
    <source>
        <dbReference type="Proteomes" id="UP000236959"/>
    </source>
</evidence>
<proteinExistence type="predicted"/>
<dbReference type="EMBL" id="PPCN01000010">
    <property type="protein sequence ID" value="POF29081.1"/>
    <property type="molecule type" value="Genomic_DNA"/>
</dbReference>
<dbReference type="Proteomes" id="UP000236959">
    <property type="component" value="Unassembled WGS sequence"/>
</dbReference>
<dbReference type="AlphaFoldDB" id="A0A2S3UN17"/>
<organism evidence="1 2">
    <name type="scientific">Roseibium marinum</name>
    <dbReference type="NCBI Taxonomy" id="281252"/>
    <lineage>
        <taxon>Bacteria</taxon>
        <taxon>Pseudomonadati</taxon>
        <taxon>Pseudomonadota</taxon>
        <taxon>Alphaproteobacteria</taxon>
        <taxon>Hyphomicrobiales</taxon>
        <taxon>Stappiaceae</taxon>
        <taxon>Roseibium</taxon>
    </lineage>
</organism>
<evidence type="ECO:0000313" key="1">
    <source>
        <dbReference type="EMBL" id="POF29081.1"/>
    </source>
</evidence>
<sequence>MDQLGTSPPTIDYTAVDFDSLDAALRELAARNLPEYTDQSDNDIGALLRQYVAYAADIALYYQTRIAQNLMPSTGDDPEALTQLLRWIGYERAPATAATAEVELAFDASIVPPLILPIGTGFSFTASSGQTIRFELTRDVTITATDLGNVDASRSGLRYALPFPVIEGRTTSGEEIGRADGSANQLYALSQPNVLPGSVRLTVSEAGGPRVWQEVETLLDSGPTDRHFIIRRAANGIASALLGDGVNGYAPPAGSLAVPATILADYRTGGGPAGNIPARSTLRPELALIRGATTLGAAGGGRAAENLDVARRFAPRLFRAQDRAVSRADYEDLALSVPGIGKARAVAAGWNSVALFLAPQGQVAEPSETLRANVAAMLEPRRILGTELRLLPPDIVEVYIRARVRPGPFMPRNAVRDAVISEMERFFAFDAVDFGEPLYLSRLYDRIQSLAGVDFLFIDRFTTTQNGGVDGDGVVELTAWQLPRPYRGTDGLPLELVMLEDTPG</sequence>